<evidence type="ECO:0000259" key="1">
    <source>
        <dbReference type="Pfam" id="PF24925"/>
    </source>
</evidence>
<dbReference type="Proteomes" id="UP000464620">
    <property type="component" value="Chromosome B09"/>
</dbReference>
<protein>
    <recommendedName>
        <fullName evidence="1">DUF7746 domain-containing protein</fullName>
    </recommendedName>
</protein>
<gene>
    <name evidence="2" type="ORF">DS421_19g656730</name>
</gene>
<dbReference type="Pfam" id="PF24925">
    <property type="entry name" value="DUF7746"/>
    <property type="match status" value="1"/>
</dbReference>
<reference evidence="2 3" key="1">
    <citation type="submission" date="2020-01" db="EMBL/GenBank/DDBJ databases">
        <title>Genome sequence of Arachis hypogaea, cultivar Shitouqi.</title>
        <authorList>
            <person name="Zhuang W."/>
            <person name="Chen H."/>
            <person name="Varshney R."/>
            <person name="Wang D."/>
            <person name="Ming R."/>
        </authorList>
    </citation>
    <scope>NUCLEOTIDE SEQUENCE [LARGE SCALE GENOMIC DNA]</scope>
    <source>
        <tissue evidence="2">Young leaf</tissue>
    </source>
</reference>
<name>A0A6B9VCF7_ARAHY</name>
<proteinExistence type="predicted"/>
<organism evidence="2 3">
    <name type="scientific">Arachis hypogaea</name>
    <name type="common">Peanut</name>
    <dbReference type="NCBI Taxonomy" id="3818"/>
    <lineage>
        <taxon>Eukaryota</taxon>
        <taxon>Viridiplantae</taxon>
        <taxon>Streptophyta</taxon>
        <taxon>Embryophyta</taxon>
        <taxon>Tracheophyta</taxon>
        <taxon>Spermatophyta</taxon>
        <taxon>Magnoliopsida</taxon>
        <taxon>eudicotyledons</taxon>
        <taxon>Gunneridae</taxon>
        <taxon>Pentapetalae</taxon>
        <taxon>rosids</taxon>
        <taxon>fabids</taxon>
        <taxon>Fabales</taxon>
        <taxon>Fabaceae</taxon>
        <taxon>Papilionoideae</taxon>
        <taxon>50 kb inversion clade</taxon>
        <taxon>dalbergioids sensu lato</taxon>
        <taxon>Dalbergieae</taxon>
        <taxon>Pterocarpus clade</taxon>
        <taxon>Arachis</taxon>
    </lineage>
</organism>
<dbReference type="InterPro" id="IPR056648">
    <property type="entry name" value="DUF7746"/>
</dbReference>
<evidence type="ECO:0000313" key="3">
    <source>
        <dbReference type="Proteomes" id="UP000464620"/>
    </source>
</evidence>
<feature type="domain" description="DUF7746" evidence="1">
    <location>
        <begin position="84"/>
        <end position="162"/>
    </location>
</feature>
<sequence length="197" mass="22542">MTLPETPQTTKSSTRVTRQFAKATINVIHEESQYFEESLDSPKFNPIMITSITKWKDLTKPFTQSHTTVPSLALEDRELAFNNFNSNNVNEWNIDGKTEYNIMHMLQHMTMIFTTYQTAYEGSEEAIANVMVSGFSGQLKGWWDTYLIEDQKSSTLSAVKTNDDDEPILNDDRKTIPDVFNTLIFTIVNHFIGDPSL</sequence>
<dbReference type="EMBL" id="CP031001">
    <property type="protein sequence ID" value="QHN77888.1"/>
    <property type="molecule type" value="Genomic_DNA"/>
</dbReference>
<accession>A0A6B9VCF7</accession>
<evidence type="ECO:0000313" key="2">
    <source>
        <dbReference type="EMBL" id="QHN77888.1"/>
    </source>
</evidence>
<dbReference type="PANTHER" id="PTHR33054">
    <property type="entry name" value="CCHC-TYPE DOMAIN-CONTAINING PROTEIN"/>
    <property type="match status" value="1"/>
</dbReference>
<dbReference type="PANTHER" id="PTHR33054:SF9">
    <property type="entry name" value="CCHC-TYPE DOMAIN-CONTAINING PROTEIN"/>
    <property type="match status" value="1"/>
</dbReference>
<dbReference type="AlphaFoldDB" id="A0A6B9VCF7"/>